<dbReference type="eggNOG" id="ENOG502SJG1">
    <property type="taxonomic scope" value="Eukaryota"/>
</dbReference>
<feature type="compositionally biased region" description="Low complexity" evidence="2">
    <location>
        <begin position="240"/>
        <end position="252"/>
    </location>
</feature>
<gene>
    <name evidence="3" type="ORF">TRIVIDRAFT_158130</name>
</gene>
<reference evidence="3 4" key="1">
    <citation type="journal article" date="2011" name="Genome Biol.">
        <title>Comparative genome sequence analysis underscores mycoparasitism as the ancestral life style of Trichoderma.</title>
        <authorList>
            <person name="Kubicek C.P."/>
            <person name="Herrera-Estrella A."/>
            <person name="Seidl-Seiboth V."/>
            <person name="Martinez D.A."/>
            <person name="Druzhinina I.S."/>
            <person name="Thon M."/>
            <person name="Zeilinger S."/>
            <person name="Casas-Flores S."/>
            <person name="Horwitz B.A."/>
            <person name="Mukherjee P.K."/>
            <person name="Mukherjee M."/>
            <person name="Kredics L."/>
            <person name="Alcaraz L.D."/>
            <person name="Aerts A."/>
            <person name="Antal Z."/>
            <person name="Atanasova L."/>
            <person name="Cervantes-Badillo M.G."/>
            <person name="Challacombe J."/>
            <person name="Chertkov O."/>
            <person name="McCluskey K."/>
            <person name="Coulpier F."/>
            <person name="Deshpande N."/>
            <person name="von Doehren H."/>
            <person name="Ebbole D.J."/>
            <person name="Esquivel-Naranjo E.U."/>
            <person name="Fekete E."/>
            <person name="Flipphi M."/>
            <person name="Glaser F."/>
            <person name="Gomez-Rodriguez E.Y."/>
            <person name="Gruber S."/>
            <person name="Han C."/>
            <person name="Henrissat B."/>
            <person name="Hermosa R."/>
            <person name="Hernandez-Onate M."/>
            <person name="Karaffa L."/>
            <person name="Kosti I."/>
            <person name="Le Crom S."/>
            <person name="Lindquist E."/>
            <person name="Lucas S."/>
            <person name="Luebeck M."/>
            <person name="Luebeck P.S."/>
            <person name="Margeot A."/>
            <person name="Metz B."/>
            <person name="Misra M."/>
            <person name="Nevalainen H."/>
            <person name="Omann M."/>
            <person name="Packer N."/>
            <person name="Perrone G."/>
            <person name="Uresti-Rivera E.E."/>
            <person name="Salamov A."/>
            <person name="Schmoll M."/>
            <person name="Seiboth B."/>
            <person name="Shapiro H."/>
            <person name="Sukno S."/>
            <person name="Tamayo-Ramos J.A."/>
            <person name="Tisch D."/>
            <person name="Wiest A."/>
            <person name="Wilkinson H.H."/>
            <person name="Zhang M."/>
            <person name="Coutinho P.M."/>
            <person name="Kenerley C.M."/>
            <person name="Monte E."/>
            <person name="Baker S.E."/>
            <person name="Grigoriev I.V."/>
        </authorList>
    </citation>
    <scope>NUCLEOTIDE SEQUENCE [LARGE SCALE GENOMIC DNA]</scope>
    <source>
        <strain evidence="4">Gv29-8 / FGSC 10586</strain>
    </source>
</reference>
<organism evidence="3 4">
    <name type="scientific">Hypocrea virens (strain Gv29-8 / FGSC 10586)</name>
    <name type="common">Gliocladium virens</name>
    <name type="synonym">Trichoderma virens</name>
    <dbReference type="NCBI Taxonomy" id="413071"/>
    <lineage>
        <taxon>Eukaryota</taxon>
        <taxon>Fungi</taxon>
        <taxon>Dikarya</taxon>
        <taxon>Ascomycota</taxon>
        <taxon>Pezizomycotina</taxon>
        <taxon>Sordariomycetes</taxon>
        <taxon>Hypocreomycetidae</taxon>
        <taxon>Hypocreales</taxon>
        <taxon>Hypocreaceae</taxon>
        <taxon>Trichoderma</taxon>
    </lineage>
</organism>
<proteinExistence type="predicted"/>
<evidence type="ECO:0000256" key="2">
    <source>
        <dbReference type="SAM" id="MobiDB-lite"/>
    </source>
</evidence>
<dbReference type="EMBL" id="ABDF02000085">
    <property type="protein sequence ID" value="EHK19014.1"/>
    <property type="molecule type" value="Genomic_DNA"/>
</dbReference>
<dbReference type="RefSeq" id="XP_013953207.1">
    <property type="nucleotide sequence ID" value="XM_014097732.1"/>
</dbReference>
<name>G9N2V5_HYPVG</name>
<comment type="caution">
    <text evidence="3">The sequence shown here is derived from an EMBL/GenBank/DDBJ whole genome shotgun (WGS) entry which is preliminary data.</text>
</comment>
<dbReference type="OrthoDB" id="5331891at2759"/>
<dbReference type="PANTHER" id="PTHR35186:SF4">
    <property type="entry name" value="PRION-INHIBITION AND PROPAGATION HELO DOMAIN-CONTAINING PROTEIN"/>
    <property type="match status" value="1"/>
</dbReference>
<keyword evidence="4" id="KW-1185">Reference proteome</keyword>
<dbReference type="HOGENOM" id="CLU_026305_0_0_1"/>
<dbReference type="STRING" id="413071.G9N2V5"/>
<evidence type="ECO:0000313" key="3">
    <source>
        <dbReference type="EMBL" id="EHK19014.1"/>
    </source>
</evidence>
<accession>G9N2V5</accession>
<evidence type="ECO:0000313" key="4">
    <source>
        <dbReference type="Proteomes" id="UP000007115"/>
    </source>
</evidence>
<feature type="coiled-coil region" evidence="1">
    <location>
        <begin position="53"/>
        <end position="100"/>
    </location>
</feature>
<dbReference type="OMA" id="KIWHAFN"/>
<keyword evidence="1" id="KW-0175">Coiled coil</keyword>
<dbReference type="VEuPathDB" id="FungiDB:TRIVIDRAFT_158130"/>
<dbReference type="InParanoid" id="G9N2V5"/>
<dbReference type="GeneID" id="25788400"/>
<sequence>MKDPEHDEWRAHGHGRKVEARLGRNMMPLVDIINDIKESISALQKAFQCFAPLEEEQKRRKPLKDSIRKLRKRVTITFEKKNFEDQINVLEKSNSSLRRLRKQVGELQPRQSYTAKKPGARAGRLPLEFGAYGAIRRASKALHEALTTTWSSTQTPHLRHFVKLFLDAKAETDVQMEIAILCYGAQLHQRAFFQTSLTRLEVRSRTIDSITWSSAGLMTPASEADNSQNDRRKRQKVRFSSLGDGSDLSNSDAESASIGSTAATSQSTVVSPDDLQLTGHFCPELSRRCSTPDIVCKLEGLGHIDSCIQEGYRHCFFPCSSSHHCGKMGLDDVMLMDEALGQSASNRLTIVGQLRLAHRLVSAVLKFNSTPWLNELWSVRDLAFFRQGDDLTMSLQTLHFGVELIHGGREAGDSLMDVESPASLTHSIEDAQYKYGVRNVTLYSLGVALLAIGRWERINHNDIEGVRRLASQSCYLGPVYQELTQKVLECDFGHGKDLKKPRLQEAVYEKVILELESMIASLDISEE</sequence>
<dbReference type="AlphaFoldDB" id="G9N2V5"/>
<dbReference type="PANTHER" id="PTHR35186">
    <property type="entry name" value="ANK_REP_REGION DOMAIN-CONTAINING PROTEIN"/>
    <property type="match status" value="1"/>
</dbReference>
<dbReference type="Proteomes" id="UP000007115">
    <property type="component" value="Unassembled WGS sequence"/>
</dbReference>
<feature type="region of interest" description="Disordered" evidence="2">
    <location>
        <begin position="219"/>
        <end position="265"/>
    </location>
</feature>
<evidence type="ECO:0000256" key="1">
    <source>
        <dbReference type="SAM" id="Coils"/>
    </source>
</evidence>
<protein>
    <submittedName>
        <fullName evidence="3">Uncharacterized protein</fullName>
    </submittedName>
</protein>